<accession>A0A914I0P6</accession>
<sequence length="661" mass="73972">MLFVSTLFLSVALSLPFCWSALNEKTLIDNGPRQKQIISMDPTNLDLIFFRSAVLALFKVKADTILSSLPQTERIVYRQCESDSNGTLNILAKFIALTEMKKASDKKAKEEGQNEKLGDAKLAKDNSNKLKKNLLKLGEVLGRKGRRTPPHRRDRKVLRDIVKPRGKRGKEPDLRHAKPKEQELKQYPHVQKLFRVERFYRLLQRCDEFIRRKDEDHSKLLQRSGVPFRLHTKAVERSPFWGLAETQLLKNVNVSNDKLSILSPKLFSLIPQNGLSTTLRLNMTCLNMTEFLSSVLLSPTLLSFHEQGDLSLPSLLKLGLSNGNETLAWLDLLLQISGASSTLDKLITSIEPAFEEVQQRIYPAVVRLEELEERFRRLRNVKSEKQRQEMDSRGYTFLSREQSRIVLGQAEDADGGAGGGLDEEDLEEVLEKDIRSIAQMSEHEMDSVGLESRRSSKRKREKRFLRTEPFGQVRLLSPYLFANQLHDGAVLRRVALSPRAFSSSIMSPEFGQLEVLSPRAFLATILSPRAAIANILSPSALTFRLLSPQAFLAEVLNPKAFVARILSPRAMSAYVLSPRAFMFTILSPKALELRVLSPTTLSFTVLSPTIGGAKIASPQSFSMAVLSPSILSPSFLNKGGVNNVKILSPSILSGGGGEAEK</sequence>
<dbReference type="Proteomes" id="UP000887572">
    <property type="component" value="Unplaced"/>
</dbReference>
<feature type="compositionally biased region" description="Basic residues" evidence="1">
    <location>
        <begin position="143"/>
        <end position="156"/>
    </location>
</feature>
<feature type="chain" id="PRO_5037341504" evidence="2">
    <location>
        <begin position="21"/>
        <end position="661"/>
    </location>
</feature>
<dbReference type="PANTHER" id="PTHR21523:SF38">
    <property type="entry name" value="MLT-TEN (MLT-10) RELATED"/>
    <property type="match status" value="1"/>
</dbReference>
<dbReference type="AlphaFoldDB" id="A0A914I0P6"/>
<feature type="compositionally biased region" description="Basic and acidic residues" evidence="1">
    <location>
        <begin position="157"/>
        <end position="179"/>
    </location>
</feature>
<protein>
    <submittedName>
        <fullName evidence="4">Uncharacterized protein</fullName>
    </submittedName>
</protein>
<evidence type="ECO:0000256" key="1">
    <source>
        <dbReference type="SAM" id="MobiDB-lite"/>
    </source>
</evidence>
<reference evidence="4" key="1">
    <citation type="submission" date="2022-11" db="UniProtKB">
        <authorList>
            <consortium name="WormBaseParasite"/>
        </authorList>
    </citation>
    <scope>IDENTIFICATION</scope>
</reference>
<organism evidence="3 4">
    <name type="scientific">Globodera rostochiensis</name>
    <name type="common">Golden nematode worm</name>
    <name type="synonym">Heterodera rostochiensis</name>
    <dbReference type="NCBI Taxonomy" id="31243"/>
    <lineage>
        <taxon>Eukaryota</taxon>
        <taxon>Metazoa</taxon>
        <taxon>Ecdysozoa</taxon>
        <taxon>Nematoda</taxon>
        <taxon>Chromadorea</taxon>
        <taxon>Rhabditida</taxon>
        <taxon>Tylenchina</taxon>
        <taxon>Tylenchomorpha</taxon>
        <taxon>Tylenchoidea</taxon>
        <taxon>Heteroderidae</taxon>
        <taxon>Heteroderinae</taxon>
        <taxon>Globodera</taxon>
    </lineage>
</organism>
<keyword evidence="3" id="KW-1185">Reference proteome</keyword>
<dbReference type="PANTHER" id="PTHR21523">
    <property type="match status" value="1"/>
</dbReference>
<feature type="region of interest" description="Disordered" evidence="1">
    <location>
        <begin position="140"/>
        <end position="179"/>
    </location>
</feature>
<evidence type="ECO:0000313" key="3">
    <source>
        <dbReference type="Proteomes" id="UP000887572"/>
    </source>
</evidence>
<proteinExistence type="predicted"/>
<evidence type="ECO:0000256" key="2">
    <source>
        <dbReference type="SAM" id="SignalP"/>
    </source>
</evidence>
<name>A0A914I0P6_GLORO</name>
<dbReference type="InterPro" id="IPR006954">
    <property type="entry name" value="Mlt-10-like"/>
</dbReference>
<evidence type="ECO:0000313" key="4">
    <source>
        <dbReference type="WBParaSite" id="Gr19_v10_g581.t1"/>
    </source>
</evidence>
<dbReference type="WBParaSite" id="Gr19_v10_g581.t1">
    <property type="protein sequence ID" value="Gr19_v10_g581.t1"/>
    <property type="gene ID" value="Gr19_v10_g581"/>
</dbReference>
<feature type="signal peptide" evidence="2">
    <location>
        <begin position="1"/>
        <end position="20"/>
    </location>
</feature>
<dbReference type="Pfam" id="PF04870">
    <property type="entry name" value="Moulting_cycle"/>
    <property type="match status" value="1"/>
</dbReference>
<keyword evidence="2" id="KW-0732">Signal</keyword>